<dbReference type="Proteomes" id="UP000092691">
    <property type="component" value="Plasmid unnamed4"/>
</dbReference>
<evidence type="ECO:0000313" key="6">
    <source>
        <dbReference type="Proteomes" id="UP000092691"/>
    </source>
</evidence>
<organism evidence="2 6">
    <name type="scientific">Rhizobium leguminosarum</name>
    <dbReference type="NCBI Taxonomy" id="384"/>
    <lineage>
        <taxon>Bacteria</taxon>
        <taxon>Pseudomonadati</taxon>
        <taxon>Pseudomonadota</taxon>
        <taxon>Alphaproteobacteria</taxon>
        <taxon>Hyphomicrobiales</taxon>
        <taxon>Rhizobiaceae</taxon>
        <taxon>Rhizobium/Agrobacterium group</taxon>
        <taxon>Rhizobium</taxon>
    </lineage>
</organism>
<dbReference type="EMBL" id="CP018231">
    <property type="protein sequence ID" value="API56765.1"/>
    <property type="molecule type" value="Genomic_DNA"/>
</dbReference>
<protein>
    <recommendedName>
        <fullName evidence="1">Transposase IS701-like DDE domain-containing protein</fullName>
    </recommendedName>
</protein>
<accession>A0A1B1CPK9</accession>
<dbReference type="OrthoDB" id="53473at2"/>
<keyword evidence="2" id="KW-0614">Plasmid</keyword>
<geneLocation type="plasmid" evidence="5 7">
    <name>unnamed6</name>
</geneLocation>
<sequence>MTDHNDNRVGPGDAVPHILRQWLSPFRFWFTAPSWDHLLVLVMGAILSPGKRTVTACLRITGRAEASNFAVYHQLLNRARWNPRTLASRLLSIVVASLVPDGPIVIGMDDTIERRWGPRIAARGIYRDPVRSSHGHFVKASGLRWLSFMILAPVPWAKCIKALPVLTLLCPSERYDQKKGQKHKLLTDWARQGLLQLCRWVPGRDLIFVGDSSFAVHALAAALPDRATLITRLRLDASLFAPPDQRHEHTLGRPAQKGMPLPKLRSVLNNPRTSWQRVIASIWYGRQTDKCLDITSGTGLWYRRGTPPRPIRWVLVRDPKGRREPQAFMSTNTDLDPTKIIAFFVRRWQIEVTFGETRAHLGVETQRQWNDNAIMRTTPSLLALYSLVTLWAGDLLGQNTQPYAAAWYKKTEFTFSDAIGAVRLVLWSDDLYRHCPSNPDMHKIPPSRLFRMAEALCFAA</sequence>
<evidence type="ECO:0000313" key="7">
    <source>
        <dbReference type="Proteomes" id="UP000183050"/>
    </source>
</evidence>
<dbReference type="RefSeq" id="WP_065284780.1">
    <property type="nucleotide sequence ID" value="NZ_CP016292.1"/>
</dbReference>
<evidence type="ECO:0000313" key="4">
    <source>
        <dbReference type="EMBL" id="API56765.1"/>
    </source>
</evidence>
<reference evidence="3 7" key="2">
    <citation type="submission" date="2016-11" db="EMBL/GenBank/DDBJ databases">
        <title>Rhizobium leguminosarum bv. viciae strain Vaf12 isolated from Vavilovia formosa root nodules from Russia, Dagestan.</title>
        <authorList>
            <person name="Kimeklis A."/>
        </authorList>
    </citation>
    <scope>NUCLEOTIDE SEQUENCE [LARGE SCALE GENOMIC DNA]</scope>
    <source>
        <strain evidence="3 7">Vaf-108</strain>
        <plasmid evidence="7">Plasmid unnamed3 sequence</plasmid>
        <plasmid evidence="7">Plasmid unnamed6</plasmid>
        <plasmid evidence="4">unnamed3</plasmid>
        <plasmid evidence="5">unnamed6</plasmid>
    </source>
</reference>
<dbReference type="Proteomes" id="UP000183050">
    <property type="component" value="Plasmid unnamed6"/>
</dbReference>
<evidence type="ECO:0000313" key="5">
    <source>
        <dbReference type="EMBL" id="API57343.1"/>
    </source>
</evidence>
<gene>
    <name evidence="2" type="ORF">BA011_37000</name>
    <name evidence="3" type="ORF">BMW22_04960</name>
    <name evidence="4" type="ORF">BMW22_35685</name>
    <name evidence="5" type="ORF">BMW22_38710</name>
</gene>
<dbReference type="EMBL" id="CP018234">
    <property type="protein sequence ID" value="API57343.1"/>
    <property type="molecule type" value="Genomic_DNA"/>
</dbReference>
<feature type="domain" description="Transposase IS701-like DDE" evidence="1">
    <location>
        <begin position="37"/>
        <end position="279"/>
    </location>
</feature>
<evidence type="ECO:0000313" key="2">
    <source>
        <dbReference type="EMBL" id="ANP91678.1"/>
    </source>
</evidence>
<geneLocation type="plasmid" evidence="4">
    <name>unnamed3</name>
</geneLocation>
<dbReference type="EMBL" id="CP016292">
    <property type="protein sequence ID" value="ANP91678.1"/>
    <property type="molecule type" value="Genomic_DNA"/>
</dbReference>
<evidence type="ECO:0000313" key="3">
    <source>
        <dbReference type="EMBL" id="API51077.1"/>
    </source>
</evidence>
<geneLocation type="plasmid" evidence="7">
    <name>unnamed3 sequence</name>
</geneLocation>
<dbReference type="InterPro" id="IPR012337">
    <property type="entry name" value="RNaseH-like_sf"/>
</dbReference>
<dbReference type="Pfam" id="PF13546">
    <property type="entry name" value="DDE_5"/>
    <property type="match status" value="1"/>
</dbReference>
<dbReference type="SUPFAM" id="SSF53098">
    <property type="entry name" value="Ribonuclease H-like"/>
    <property type="match status" value="1"/>
</dbReference>
<dbReference type="EMBL" id="CP018228">
    <property type="protein sequence ID" value="API51077.1"/>
    <property type="molecule type" value="Genomic_DNA"/>
</dbReference>
<dbReference type="Proteomes" id="UP000183050">
    <property type="component" value="Chromosome"/>
</dbReference>
<dbReference type="InterPro" id="IPR038721">
    <property type="entry name" value="IS701-like_DDE_dom"/>
</dbReference>
<name>A0A1B1CPK9_RHILE</name>
<dbReference type="Proteomes" id="UP000183050">
    <property type="component" value="Plasmid unnamed3"/>
</dbReference>
<geneLocation type="plasmid" evidence="2 6">
    <name>unnamed4</name>
</geneLocation>
<reference evidence="2 6" key="1">
    <citation type="submission" date="2016-06" db="EMBL/GenBank/DDBJ databases">
        <title>Microsymbionts genomes from the relict species Vavilovia formosa.</title>
        <authorList>
            <person name="Chirak E."/>
            <person name="Kimeklis A."/>
            <person name="Andronov E."/>
        </authorList>
    </citation>
    <scope>NUCLEOTIDE SEQUENCE [LARGE SCALE GENOMIC DNA]</scope>
    <source>
        <strain evidence="2 6">Vaf10</strain>
        <plasmid evidence="6">Plasmid unnamed4</plasmid>
        <plasmid evidence="2">unnamed4</plasmid>
    </source>
</reference>
<dbReference type="AlphaFoldDB" id="A0A1B1CPK9"/>
<evidence type="ECO:0000259" key="1">
    <source>
        <dbReference type="Pfam" id="PF13546"/>
    </source>
</evidence>
<proteinExistence type="predicted"/>